<feature type="domain" description="RRM" evidence="4">
    <location>
        <begin position="201"/>
        <end position="282"/>
    </location>
</feature>
<dbReference type="PANTHER" id="PTHR23140">
    <property type="entry name" value="RNA PROCESSING PROTEIN LD23810P"/>
    <property type="match status" value="1"/>
</dbReference>
<feature type="compositionally biased region" description="Low complexity" evidence="3">
    <location>
        <begin position="108"/>
        <end position="117"/>
    </location>
</feature>
<dbReference type="SMART" id="SM00582">
    <property type="entry name" value="RPR"/>
    <property type="match status" value="1"/>
</dbReference>
<dbReference type="AlphaFoldDB" id="A0A9W8KVR6"/>
<dbReference type="SUPFAM" id="SSF54928">
    <property type="entry name" value="RNA-binding domain, RBD"/>
    <property type="match status" value="1"/>
</dbReference>
<dbReference type="SMART" id="SM00360">
    <property type="entry name" value="RRM"/>
    <property type="match status" value="1"/>
</dbReference>
<accession>A0A9W8KVR6</accession>
<dbReference type="InterPro" id="IPR035967">
    <property type="entry name" value="SWAP/Surp_sf"/>
</dbReference>
<dbReference type="OrthoDB" id="377209at2759"/>
<evidence type="ECO:0000256" key="3">
    <source>
        <dbReference type="SAM" id="MobiDB-lite"/>
    </source>
</evidence>
<dbReference type="SUPFAM" id="SSF109905">
    <property type="entry name" value="Surp module (SWAP domain)"/>
    <property type="match status" value="1"/>
</dbReference>
<feature type="compositionally biased region" description="Basic and acidic residues" evidence="3">
    <location>
        <begin position="137"/>
        <end position="150"/>
    </location>
</feature>
<dbReference type="Pfam" id="PF01805">
    <property type="entry name" value="Surp"/>
    <property type="match status" value="1"/>
</dbReference>
<dbReference type="SUPFAM" id="SSF48464">
    <property type="entry name" value="ENTH/VHS domain"/>
    <property type="match status" value="1"/>
</dbReference>
<feature type="domain" description="CID" evidence="6">
    <location>
        <begin position="458"/>
        <end position="601"/>
    </location>
</feature>
<dbReference type="GO" id="GO:0005634">
    <property type="term" value="C:nucleus"/>
    <property type="evidence" value="ECO:0007669"/>
    <property type="project" value="TreeGrafter"/>
</dbReference>
<dbReference type="InterPro" id="IPR008942">
    <property type="entry name" value="ENTH_VHS"/>
</dbReference>
<evidence type="ECO:0000256" key="2">
    <source>
        <dbReference type="PROSITE-ProRule" id="PRU00176"/>
    </source>
</evidence>
<dbReference type="Pfam" id="PF04818">
    <property type="entry name" value="CID"/>
    <property type="match status" value="1"/>
</dbReference>
<feature type="region of interest" description="Disordered" evidence="3">
    <location>
        <begin position="17"/>
        <end position="38"/>
    </location>
</feature>
<dbReference type="InterPro" id="IPR000504">
    <property type="entry name" value="RRM_dom"/>
</dbReference>
<feature type="region of interest" description="Disordered" evidence="3">
    <location>
        <begin position="431"/>
        <end position="459"/>
    </location>
</feature>
<feature type="region of interest" description="Disordered" evidence="3">
    <location>
        <begin position="53"/>
        <end position="195"/>
    </location>
</feature>
<proteinExistence type="predicted"/>
<evidence type="ECO:0000313" key="7">
    <source>
        <dbReference type="EMBL" id="KAJ2674636.1"/>
    </source>
</evidence>
<dbReference type="Proteomes" id="UP001151518">
    <property type="component" value="Unassembled WGS sequence"/>
</dbReference>
<dbReference type="InterPro" id="IPR000061">
    <property type="entry name" value="Surp"/>
</dbReference>
<organism evidence="7 8">
    <name type="scientific">Coemansia spiralis</name>
    <dbReference type="NCBI Taxonomy" id="417178"/>
    <lineage>
        <taxon>Eukaryota</taxon>
        <taxon>Fungi</taxon>
        <taxon>Fungi incertae sedis</taxon>
        <taxon>Zoopagomycota</taxon>
        <taxon>Kickxellomycotina</taxon>
        <taxon>Kickxellomycetes</taxon>
        <taxon>Kickxellales</taxon>
        <taxon>Kickxellaceae</taxon>
        <taxon>Coemansia</taxon>
    </lineage>
</organism>
<evidence type="ECO:0000259" key="4">
    <source>
        <dbReference type="PROSITE" id="PS50102"/>
    </source>
</evidence>
<protein>
    <recommendedName>
        <fullName evidence="9">U2 snRNP-associated SURP motif-containing protein</fullName>
    </recommendedName>
</protein>
<dbReference type="InterPro" id="IPR051485">
    <property type="entry name" value="SR-CTD_assoc_factor"/>
</dbReference>
<feature type="domain" description="SURP motif" evidence="5">
    <location>
        <begin position="338"/>
        <end position="381"/>
    </location>
</feature>
<dbReference type="GO" id="GO:0006396">
    <property type="term" value="P:RNA processing"/>
    <property type="evidence" value="ECO:0007669"/>
    <property type="project" value="InterPro"/>
</dbReference>
<feature type="compositionally biased region" description="Polar residues" evidence="3">
    <location>
        <begin position="24"/>
        <end position="34"/>
    </location>
</feature>
<dbReference type="EMBL" id="JANBTW010000055">
    <property type="protein sequence ID" value="KAJ2674636.1"/>
    <property type="molecule type" value="Genomic_DNA"/>
</dbReference>
<dbReference type="PROSITE" id="PS50102">
    <property type="entry name" value="RRM"/>
    <property type="match status" value="1"/>
</dbReference>
<evidence type="ECO:0000259" key="6">
    <source>
        <dbReference type="PROSITE" id="PS51391"/>
    </source>
</evidence>
<dbReference type="InterPro" id="IPR035979">
    <property type="entry name" value="RBD_domain_sf"/>
</dbReference>
<feature type="compositionally biased region" description="Low complexity" evidence="3">
    <location>
        <begin position="178"/>
        <end position="188"/>
    </location>
</feature>
<dbReference type="Gene3D" id="3.30.70.330">
    <property type="match status" value="1"/>
</dbReference>
<keyword evidence="1 2" id="KW-0694">RNA-binding</keyword>
<evidence type="ECO:0000313" key="8">
    <source>
        <dbReference type="Proteomes" id="UP001151518"/>
    </source>
</evidence>
<feature type="compositionally biased region" description="Basic and acidic residues" evidence="3">
    <location>
        <begin position="80"/>
        <end position="107"/>
    </location>
</feature>
<comment type="caution">
    <text evidence="7">The sequence shown here is derived from an EMBL/GenBank/DDBJ whole genome shotgun (WGS) entry which is preliminary data.</text>
</comment>
<dbReference type="PANTHER" id="PTHR23140:SF0">
    <property type="entry name" value="U2 SNRNP-ASSOCIATED SURP MOTIF-CONTAINING PROTEIN"/>
    <property type="match status" value="1"/>
</dbReference>
<dbReference type="GO" id="GO:0003723">
    <property type="term" value="F:RNA binding"/>
    <property type="evidence" value="ECO:0007669"/>
    <property type="project" value="UniProtKB-UniRule"/>
</dbReference>
<dbReference type="PROSITE" id="PS50128">
    <property type="entry name" value="SURP"/>
    <property type="match status" value="1"/>
</dbReference>
<dbReference type="Gene3D" id="1.25.40.90">
    <property type="match status" value="1"/>
</dbReference>
<evidence type="ECO:0000256" key="1">
    <source>
        <dbReference type="ARBA" id="ARBA00022884"/>
    </source>
</evidence>
<reference evidence="7" key="1">
    <citation type="submission" date="2022-07" db="EMBL/GenBank/DDBJ databases">
        <title>Phylogenomic reconstructions and comparative analyses of Kickxellomycotina fungi.</title>
        <authorList>
            <person name="Reynolds N.K."/>
            <person name="Stajich J.E."/>
            <person name="Barry K."/>
            <person name="Grigoriev I.V."/>
            <person name="Crous P."/>
            <person name="Smith M.E."/>
        </authorList>
    </citation>
    <scope>NUCLEOTIDE SEQUENCE</scope>
    <source>
        <strain evidence="7">NRRL 3115</strain>
    </source>
</reference>
<evidence type="ECO:0000259" key="5">
    <source>
        <dbReference type="PROSITE" id="PS50128"/>
    </source>
</evidence>
<dbReference type="Gene3D" id="1.10.10.790">
    <property type="entry name" value="Surp module"/>
    <property type="match status" value="1"/>
</dbReference>
<dbReference type="InterPro" id="IPR006569">
    <property type="entry name" value="CID_dom"/>
</dbReference>
<name>A0A9W8KVR6_9FUNG</name>
<dbReference type="SMART" id="SM00648">
    <property type="entry name" value="SWAP"/>
    <property type="match status" value="1"/>
</dbReference>
<dbReference type="InterPro" id="IPR012677">
    <property type="entry name" value="Nucleotide-bd_a/b_plait_sf"/>
</dbReference>
<evidence type="ECO:0008006" key="9">
    <source>
        <dbReference type="Google" id="ProtNLM"/>
    </source>
</evidence>
<gene>
    <name evidence="7" type="ORF">GGI25_004288</name>
</gene>
<dbReference type="PROSITE" id="PS51391">
    <property type="entry name" value="CID"/>
    <property type="match status" value="1"/>
</dbReference>
<sequence>MQKRKAGKLLSLGLGLKKKVVPASEQTPPQQSEKNFFECRTVENSISKKQKYAESLVSKRPETVAKSRPSIFAADEEYSDDSRDGGDDGRSSVEGNSKHKGESDQQKSSKLSSNSKNGAAEDSGDGKKKRNLDLFLEELKRGQEMREQKQQLRKAKRIERSGQKSYSSDAQGDALHGQQQLQYGEQRQTATNSSINDGETTNLYVTNIHTDVDEQALCMAFAKYGPIASVKIMWPRTPEEFARQRNSGFVSFMDRKTAASALSGMDGHLLNDLALRVCWGKRISIPPKPVFVLDSSNPGRLPPTGHPFNAKRPTNGSNEDNIPEVHVERPLDHRLVRLIHWTIEHVIKNGPEFECLLIYRKADDPRFSFLTDYESPEHVYYRWRMYSLLNGDTKLKWRDLMFFMYDEGPVWVPPKPETFGANNAGDGLLDNTGMNNISSSEAEEEAERNHGAVQPDKLGTRARDRLERRVRRVRNAKRGTIAEAMTFAIDHAYAATDVVDVICRALLDPETPFSEKLFKLMLISDILHNCSAPVANAWRLRQTFEERLDQIFKHLATVFRAIDARLKAEHFRKVVLSVLAVWEAWMMFPEKNIHKLAAYFL</sequence>
<dbReference type="Pfam" id="PF00076">
    <property type="entry name" value="RRM_1"/>
    <property type="match status" value="1"/>
</dbReference>